<dbReference type="AlphaFoldDB" id="A0A5C7FH08"/>
<evidence type="ECO:0000256" key="1">
    <source>
        <dbReference type="ARBA" id="ARBA00007074"/>
    </source>
</evidence>
<dbReference type="Gene3D" id="3.90.1720.10">
    <property type="entry name" value="endopeptidase domain like (from Nostoc punctiforme)"/>
    <property type="match status" value="3"/>
</dbReference>
<keyword evidence="8" id="KW-1185">Reference proteome</keyword>
<keyword evidence="3" id="KW-0378">Hydrolase</keyword>
<keyword evidence="5" id="KW-1133">Transmembrane helix</keyword>
<sequence length="449" mass="50627">MAEANKKSPLIPLLILFGLVAALFLFIPWGEEEEESGGEKYDHDMDTEPYSQGILDTELDYSIDDFIQKAEILEGTDYQSGGDNPEEGFNSSGFVQHVYENATGIRMPRLAAHQLDLGEDVGRNYLQTGDVVFFESETLMSGIYLEENEFMTVTESGGVERLHLDDDDFWSRNYIGARRLTEEEIESLHPGTYSDHDHPAVREAMNYLSTPYEFGGDTLEAFDCSFFIQEVFRDSKNVFLPRVTLDQFEVGEDIPEENLREGDVLYFSDVDVEDSLREEGEVTHAGIYVGDGFMIHASRTEGMTQISKLNDYWSDAFTGVKRFDDMALEGENPVVERASAYLNVPFKSGGENPDSGFNTSGFVRHVFSEARDVDLPRNGRAMWNNGEEVPREELQPGDLVFFDGSQSLLPGIYVGNNQFMITSESSGVTTRHLDDSDFFADLYEGARRY</sequence>
<dbReference type="PANTHER" id="PTHR47053:SF1">
    <property type="entry name" value="MUREIN DD-ENDOPEPTIDASE MEPH-RELATED"/>
    <property type="match status" value="1"/>
</dbReference>
<feature type="domain" description="NlpC/P60" evidence="6">
    <location>
        <begin position="328"/>
        <end position="449"/>
    </location>
</feature>
<evidence type="ECO:0000313" key="8">
    <source>
        <dbReference type="Proteomes" id="UP000321816"/>
    </source>
</evidence>
<feature type="transmembrane region" description="Helical" evidence="5">
    <location>
        <begin position="12"/>
        <end position="30"/>
    </location>
</feature>
<feature type="domain" description="NlpC/P60" evidence="6">
    <location>
        <begin position="60"/>
        <end position="181"/>
    </location>
</feature>
<dbReference type="KEGG" id="ahal:FTX54_014575"/>
<feature type="domain" description="NlpC/P60" evidence="6">
    <location>
        <begin position="194"/>
        <end position="324"/>
    </location>
</feature>
<dbReference type="EMBL" id="CP144914">
    <property type="protein sequence ID" value="WWD79605.1"/>
    <property type="molecule type" value="Genomic_DNA"/>
</dbReference>
<gene>
    <name evidence="7" type="ORF">FTX54_014575</name>
</gene>
<protein>
    <submittedName>
        <fullName evidence="7">C40 family peptidase</fullName>
    </submittedName>
</protein>
<evidence type="ECO:0000313" key="7">
    <source>
        <dbReference type="EMBL" id="WWD79605.1"/>
    </source>
</evidence>
<dbReference type="Pfam" id="PF00877">
    <property type="entry name" value="NLPC_P60"/>
    <property type="match status" value="3"/>
</dbReference>
<dbReference type="PANTHER" id="PTHR47053">
    <property type="entry name" value="MUREIN DD-ENDOPEPTIDASE MEPH-RELATED"/>
    <property type="match status" value="1"/>
</dbReference>
<dbReference type="InterPro" id="IPR038765">
    <property type="entry name" value="Papain-like_cys_pep_sf"/>
</dbReference>
<reference evidence="7 8" key="1">
    <citation type="submission" date="2024-01" db="EMBL/GenBank/DDBJ databases">
        <title>Complete Genome Sequence of Alkalicoccus halolimnae BZ-SZ-XJ29T, a Moderately Halophilic Bacterium Isolated from a Salt Lake.</title>
        <authorList>
            <person name="Zhao B."/>
        </authorList>
    </citation>
    <scope>NUCLEOTIDE SEQUENCE [LARGE SCALE GENOMIC DNA]</scope>
    <source>
        <strain evidence="7 8">BZ-SZ-XJ29</strain>
    </source>
</reference>
<dbReference type="Proteomes" id="UP000321816">
    <property type="component" value="Chromosome"/>
</dbReference>
<proteinExistence type="inferred from homology"/>
<dbReference type="PROSITE" id="PS51935">
    <property type="entry name" value="NLPC_P60"/>
    <property type="match status" value="3"/>
</dbReference>
<dbReference type="InterPro" id="IPR051202">
    <property type="entry name" value="Peptidase_C40"/>
</dbReference>
<dbReference type="GO" id="GO:0008234">
    <property type="term" value="F:cysteine-type peptidase activity"/>
    <property type="evidence" value="ECO:0007669"/>
    <property type="project" value="UniProtKB-KW"/>
</dbReference>
<keyword evidence="5" id="KW-0812">Transmembrane</keyword>
<evidence type="ECO:0000259" key="6">
    <source>
        <dbReference type="PROSITE" id="PS51935"/>
    </source>
</evidence>
<organism evidence="7 8">
    <name type="scientific">Alkalicoccus halolimnae</name>
    <dbReference type="NCBI Taxonomy" id="1667239"/>
    <lineage>
        <taxon>Bacteria</taxon>
        <taxon>Bacillati</taxon>
        <taxon>Bacillota</taxon>
        <taxon>Bacilli</taxon>
        <taxon>Bacillales</taxon>
        <taxon>Bacillaceae</taxon>
        <taxon>Alkalicoccus</taxon>
    </lineage>
</organism>
<keyword evidence="2" id="KW-0645">Protease</keyword>
<keyword evidence="5" id="KW-0472">Membrane</keyword>
<comment type="similarity">
    <text evidence="1">Belongs to the peptidase C40 family.</text>
</comment>
<dbReference type="OrthoDB" id="9813368at2"/>
<name>A0A5C7FH08_9BACI</name>
<dbReference type="InterPro" id="IPR000064">
    <property type="entry name" value="NLP_P60_dom"/>
</dbReference>
<keyword evidence="4" id="KW-0788">Thiol protease</keyword>
<dbReference type="GO" id="GO:0006508">
    <property type="term" value="P:proteolysis"/>
    <property type="evidence" value="ECO:0007669"/>
    <property type="project" value="UniProtKB-KW"/>
</dbReference>
<accession>A0A5C7FH08</accession>
<evidence type="ECO:0000256" key="3">
    <source>
        <dbReference type="ARBA" id="ARBA00022801"/>
    </source>
</evidence>
<evidence type="ECO:0000256" key="5">
    <source>
        <dbReference type="SAM" id="Phobius"/>
    </source>
</evidence>
<dbReference type="RefSeq" id="WP_147803730.1">
    <property type="nucleotide sequence ID" value="NZ_CP144914.1"/>
</dbReference>
<dbReference type="SUPFAM" id="SSF54001">
    <property type="entry name" value="Cysteine proteinases"/>
    <property type="match status" value="3"/>
</dbReference>
<evidence type="ECO:0000256" key="4">
    <source>
        <dbReference type="ARBA" id="ARBA00022807"/>
    </source>
</evidence>
<evidence type="ECO:0000256" key="2">
    <source>
        <dbReference type="ARBA" id="ARBA00022670"/>
    </source>
</evidence>